<keyword evidence="3" id="KW-1185">Reference proteome</keyword>
<proteinExistence type="predicted"/>
<accession>A0ABY2EBX5</accession>
<organism evidence="2 3">
    <name type="scientific">Occultella glacieicola</name>
    <dbReference type="NCBI Taxonomy" id="2518684"/>
    <lineage>
        <taxon>Bacteria</taxon>
        <taxon>Bacillati</taxon>
        <taxon>Actinomycetota</taxon>
        <taxon>Actinomycetes</taxon>
        <taxon>Micrococcales</taxon>
        <taxon>Ruaniaceae</taxon>
        <taxon>Occultella</taxon>
    </lineage>
</organism>
<dbReference type="InterPro" id="IPR051678">
    <property type="entry name" value="AGP_Transferase"/>
</dbReference>
<dbReference type="Gene3D" id="3.30.200.20">
    <property type="entry name" value="Phosphorylase Kinase, domain 1"/>
    <property type="match status" value="1"/>
</dbReference>
<name>A0ABY2EBX5_9MICO</name>
<comment type="caution">
    <text evidence="2">The sequence shown here is derived from an EMBL/GenBank/DDBJ whole genome shotgun (WGS) entry which is preliminary data.</text>
</comment>
<dbReference type="CDD" id="cd05152">
    <property type="entry name" value="MPH2"/>
    <property type="match status" value="1"/>
</dbReference>
<gene>
    <name evidence="2" type="ORF">EXU48_00135</name>
</gene>
<dbReference type="PANTHER" id="PTHR21310">
    <property type="entry name" value="AMINOGLYCOSIDE PHOSPHOTRANSFERASE-RELATED-RELATED"/>
    <property type="match status" value="1"/>
</dbReference>
<evidence type="ECO:0000313" key="2">
    <source>
        <dbReference type="EMBL" id="TDE98667.1"/>
    </source>
</evidence>
<feature type="domain" description="Aminoglycoside phosphotransferase" evidence="1">
    <location>
        <begin position="31"/>
        <end position="266"/>
    </location>
</feature>
<evidence type="ECO:0000259" key="1">
    <source>
        <dbReference type="Pfam" id="PF01636"/>
    </source>
</evidence>
<dbReference type="SUPFAM" id="SSF56112">
    <property type="entry name" value="Protein kinase-like (PK-like)"/>
    <property type="match status" value="1"/>
</dbReference>
<dbReference type="InterPro" id="IPR011009">
    <property type="entry name" value="Kinase-like_dom_sf"/>
</dbReference>
<dbReference type="RefSeq" id="WP_133105568.1">
    <property type="nucleotide sequence ID" value="NZ_SMNA01000001.1"/>
</dbReference>
<dbReference type="PANTHER" id="PTHR21310:SF15">
    <property type="entry name" value="AMINOGLYCOSIDE PHOSPHOTRANSFERASE DOMAIN-CONTAINING PROTEIN"/>
    <property type="match status" value="1"/>
</dbReference>
<sequence length="302" mass="32790">MTDATSPAPTAVEIVALGARHGLTLAAESVTLNELGLDFRVAHARTPDGEAWVLRIPRRGGMAESIRTEAAVLRLVAPRLGAAVPDWRVCTDELIAYPLLPGSPGLTLGADGEPVWHMDVSSREYATQFADLVARMQAITPEEASAAGLDVIDAAASRSRRREQYERVADAFAVAAPLRARWESWLDDDSYWPTWTAFGHGELYQGHVLLDGGRISAVIDWTTGGFDDPARDLAFQKMTAPPEIFDLTVRRFAERGGRTWSRLAEHCAELLAFGPVAYGLYALETGDDRVHAAAQAGLDPQD</sequence>
<protein>
    <submittedName>
        <fullName evidence="2">Aminoglycoside phosphotransferase</fullName>
    </submittedName>
</protein>
<reference evidence="2 3" key="1">
    <citation type="submission" date="2019-03" db="EMBL/GenBank/DDBJ databases">
        <title>Genomic features of bacteria from cold environments.</title>
        <authorList>
            <person name="Shen L."/>
        </authorList>
    </citation>
    <scope>NUCLEOTIDE SEQUENCE [LARGE SCALE GENOMIC DNA]</scope>
    <source>
        <strain evidence="3">T3246-1</strain>
    </source>
</reference>
<dbReference type="InterPro" id="IPR002575">
    <property type="entry name" value="Aminoglycoside_PTrfase"/>
</dbReference>
<dbReference type="Gene3D" id="3.90.1200.10">
    <property type="match status" value="1"/>
</dbReference>
<dbReference type="EMBL" id="SMNA01000001">
    <property type="protein sequence ID" value="TDE98667.1"/>
    <property type="molecule type" value="Genomic_DNA"/>
</dbReference>
<evidence type="ECO:0000313" key="3">
    <source>
        <dbReference type="Proteomes" id="UP000504882"/>
    </source>
</evidence>
<dbReference type="Proteomes" id="UP000504882">
    <property type="component" value="Unassembled WGS sequence"/>
</dbReference>
<dbReference type="Pfam" id="PF01636">
    <property type="entry name" value="APH"/>
    <property type="match status" value="1"/>
</dbReference>